<protein>
    <recommendedName>
        <fullName evidence="2">Aminoglycoside phosphotransferase domain-containing protein</fullName>
    </recommendedName>
</protein>
<proteinExistence type="inferred from homology"/>
<reference evidence="3 4" key="1">
    <citation type="submission" date="2016-12" db="EMBL/GenBank/DDBJ databases">
        <title>The draft genome sequence of Actinophytocola sp. 11-183.</title>
        <authorList>
            <person name="Wang W."/>
            <person name="Yuan L."/>
        </authorList>
    </citation>
    <scope>NUCLEOTIDE SEQUENCE [LARGE SCALE GENOMIC DNA]</scope>
    <source>
        <strain evidence="3 4">11-183</strain>
    </source>
</reference>
<evidence type="ECO:0000256" key="1">
    <source>
        <dbReference type="ARBA" id="ARBA00038240"/>
    </source>
</evidence>
<dbReference type="AlphaFoldDB" id="A0A1Q8CK08"/>
<dbReference type="OrthoDB" id="5183811at2"/>
<accession>A0A1Q8CK08</accession>
<dbReference type="STRING" id="1912961.BU204_25710"/>
<comment type="similarity">
    <text evidence="1">Belongs to the pseudomonas-type ThrB family.</text>
</comment>
<organism evidence="3 4">
    <name type="scientific">Actinophytocola xanthii</name>
    <dbReference type="NCBI Taxonomy" id="1912961"/>
    <lineage>
        <taxon>Bacteria</taxon>
        <taxon>Bacillati</taxon>
        <taxon>Actinomycetota</taxon>
        <taxon>Actinomycetes</taxon>
        <taxon>Pseudonocardiales</taxon>
        <taxon>Pseudonocardiaceae</taxon>
    </lineage>
</organism>
<evidence type="ECO:0000313" key="3">
    <source>
        <dbReference type="EMBL" id="OLF14691.1"/>
    </source>
</evidence>
<dbReference type="PANTHER" id="PTHR21064">
    <property type="entry name" value="AMINOGLYCOSIDE PHOSPHOTRANSFERASE DOMAIN-CONTAINING PROTEIN-RELATED"/>
    <property type="match status" value="1"/>
</dbReference>
<dbReference type="RefSeq" id="WP_075128328.1">
    <property type="nucleotide sequence ID" value="NZ_MSIE01000050.1"/>
</dbReference>
<dbReference type="SUPFAM" id="SSF56112">
    <property type="entry name" value="Protein kinase-like (PK-like)"/>
    <property type="match status" value="1"/>
</dbReference>
<comment type="caution">
    <text evidence="3">The sequence shown here is derived from an EMBL/GenBank/DDBJ whole genome shotgun (WGS) entry which is preliminary data.</text>
</comment>
<feature type="domain" description="Aminoglycoside phosphotransferase" evidence="2">
    <location>
        <begin position="41"/>
        <end position="258"/>
    </location>
</feature>
<sequence>MLIDNPPNPLLRIHHPEQVDLLLAWTAQVCGLGAVHGHTVCESGYDDCNLTVVTERGRFLVKVFTTARPAHLTRRYVDVLECVLRAGVSHPALHGPPGGHLLHHPASGNQLVVMDHLDHGDFLERGEHPNDAQLDDLMRQVCRVHAVEREFPAVHDWWATPNIAALARDVLPLLDDDDRGRVSGAVELFARLDLATLPHALVHGDLTKANVIPTSDHTVAVIDFAVANRYPRVHELAMIAVNLMHGDPRGYDARLAELVRRYAVADPLSPRELDALPVYVYATAAMELLGSVRESVRKGNRSAENDYLIQLGRTAVDAAARLVDR</sequence>
<dbReference type="InterPro" id="IPR011009">
    <property type="entry name" value="Kinase-like_dom_sf"/>
</dbReference>
<evidence type="ECO:0000259" key="2">
    <source>
        <dbReference type="Pfam" id="PF01636"/>
    </source>
</evidence>
<evidence type="ECO:0000313" key="4">
    <source>
        <dbReference type="Proteomes" id="UP000185596"/>
    </source>
</evidence>
<dbReference type="Proteomes" id="UP000185596">
    <property type="component" value="Unassembled WGS sequence"/>
</dbReference>
<dbReference type="InterPro" id="IPR002575">
    <property type="entry name" value="Aminoglycoside_PTrfase"/>
</dbReference>
<gene>
    <name evidence="3" type="ORF">BU204_25710</name>
</gene>
<keyword evidence="4" id="KW-1185">Reference proteome</keyword>
<dbReference type="Gene3D" id="3.90.1200.10">
    <property type="match status" value="1"/>
</dbReference>
<dbReference type="EMBL" id="MSIE01000050">
    <property type="protein sequence ID" value="OLF14691.1"/>
    <property type="molecule type" value="Genomic_DNA"/>
</dbReference>
<dbReference type="Pfam" id="PF01636">
    <property type="entry name" value="APH"/>
    <property type="match status" value="1"/>
</dbReference>
<dbReference type="InterPro" id="IPR050249">
    <property type="entry name" value="Pseudomonas-type_ThrB"/>
</dbReference>
<dbReference type="PANTHER" id="PTHR21064:SF6">
    <property type="entry name" value="AMINOGLYCOSIDE PHOSPHOTRANSFERASE DOMAIN-CONTAINING PROTEIN"/>
    <property type="match status" value="1"/>
</dbReference>
<dbReference type="GO" id="GO:0019202">
    <property type="term" value="F:amino acid kinase activity"/>
    <property type="evidence" value="ECO:0007669"/>
    <property type="project" value="TreeGrafter"/>
</dbReference>
<name>A0A1Q8CK08_9PSEU</name>